<dbReference type="InterPro" id="IPR022898">
    <property type="entry name" value="RNase_HII"/>
</dbReference>
<dbReference type="PANTHER" id="PTHR10954">
    <property type="entry name" value="RIBONUCLEASE H2 SUBUNIT A"/>
    <property type="match status" value="1"/>
</dbReference>
<evidence type="ECO:0000256" key="1">
    <source>
        <dbReference type="ARBA" id="ARBA00000077"/>
    </source>
</evidence>
<dbReference type="GO" id="GO:0032299">
    <property type="term" value="C:ribonuclease H2 complex"/>
    <property type="evidence" value="ECO:0007669"/>
    <property type="project" value="TreeGrafter"/>
</dbReference>
<evidence type="ECO:0000256" key="6">
    <source>
        <dbReference type="ARBA" id="ARBA00012180"/>
    </source>
</evidence>
<evidence type="ECO:0000256" key="8">
    <source>
        <dbReference type="ARBA" id="ARBA00022490"/>
    </source>
</evidence>
<evidence type="ECO:0000256" key="4">
    <source>
        <dbReference type="ARBA" id="ARBA00004496"/>
    </source>
</evidence>
<dbReference type="EMBL" id="FTNF01000006">
    <property type="protein sequence ID" value="SIR12627.1"/>
    <property type="molecule type" value="Genomic_DNA"/>
</dbReference>
<comment type="cofactor">
    <cofactor evidence="14 15">
        <name>Mn(2+)</name>
        <dbReference type="ChEBI" id="CHEBI:29035"/>
    </cofactor>
    <cofactor evidence="14 15">
        <name>Mg(2+)</name>
        <dbReference type="ChEBI" id="CHEBI:18420"/>
    </cofactor>
    <text evidence="14 15">Manganese or magnesium. Binds 1 divalent metal ion per monomer in the absence of substrate. May bind a second metal ion after substrate binding.</text>
</comment>
<dbReference type="HAMAP" id="MF_00052_B">
    <property type="entry name" value="RNase_HII_B"/>
    <property type="match status" value="1"/>
</dbReference>
<keyword evidence="12 14" id="KW-0378">Hydrolase</keyword>
<dbReference type="InterPro" id="IPR001352">
    <property type="entry name" value="RNase_HII/HIII"/>
</dbReference>
<comment type="catalytic activity">
    <reaction evidence="1 14 15 16">
        <text>Endonucleolytic cleavage to 5'-phosphomonoester.</text>
        <dbReference type="EC" id="3.1.26.4"/>
    </reaction>
</comment>
<evidence type="ECO:0000256" key="3">
    <source>
        <dbReference type="ARBA" id="ARBA00004065"/>
    </source>
</evidence>
<feature type="binding site" evidence="14 15">
    <location>
        <position position="35"/>
    </location>
    <ligand>
        <name>a divalent metal cation</name>
        <dbReference type="ChEBI" id="CHEBI:60240"/>
    </ligand>
</feature>
<evidence type="ECO:0000259" key="18">
    <source>
        <dbReference type="PROSITE" id="PS51975"/>
    </source>
</evidence>
<evidence type="ECO:0000256" key="12">
    <source>
        <dbReference type="ARBA" id="ARBA00022801"/>
    </source>
</evidence>
<evidence type="ECO:0000256" key="9">
    <source>
        <dbReference type="ARBA" id="ARBA00022722"/>
    </source>
</evidence>
<dbReference type="SUPFAM" id="SSF53098">
    <property type="entry name" value="Ribonuclease H-like"/>
    <property type="match status" value="1"/>
</dbReference>
<gene>
    <name evidence="14" type="primary">rnhB</name>
    <name evidence="19" type="ORF">SAMN05444858_106264</name>
</gene>
<dbReference type="OrthoDB" id="9803420at2"/>
<reference evidence="19 20" key="1">
    <citation type="submission" date="2017-01" db="EMBL/GenBank/DDBJ databases">
        <authorList>
            <person name="Mah S.A."/>
            <person name="Swanson W.J."/>
            <person name="Moy G.W."/>
            <person name="Vacquier V.D."/>
        </authorList>
    </citation>
    <scope>NUCLEOTIDE SEQUENCE [LARGE SCALE GENOMIC DNA]</scope>
    <source>
        <strain evidence="19 20">DSM 45758</strain>
    </source>
</reference>
<dbReference type="NCBIfam" id="NF000595">
    <property type="entry name" value="PRK00015.1-3"/>
    <property type="match status" value="1"/>
</dbReference>
<comment type="subcellular location">
    <subcellularLocation>
        <location evidence="4 14">Cytoplasm</location>
    </subcellularLocation>
</comment>
<evidence type="ECO:0000256" key="16">
    <source>
        <dbReference type="RuleBase" id="RU003515"/>
    </source>
</evidence>
<evidence type="ECO:0000313" key="19">
    <source>
        <dbReference type="EMBL" id="SIR12627.1"/>
    </source>
</evidence>
<dbReference type="STRING" id="1198245.SAMN05444858_106264"/>
<dbReference type="GO" id="GO:0003723">
    <property type="term" value="F:RNA binding"/>
    <property type="evidence" value="ECO:0007669"/>
    <property type="project" value="UniProtKB-UniRule"/>
</dbReference>
<dbReference type="PANTHER" id="PTHR10954:SF18">
    <property type="entry name" value="RIBONUCLEASE HII"/>
    <property type="match status" value="1"/>
</dbReference>
<dbReference type="GO" id="GO:0043137">
    <property type="term" value="P:DNA replication, removal of RNA primer"/>
    <property type="evidence" value="ECO:0007669"/>
    <property type="project" value="TreeGrafter"/>
</dbReference>
<dbReference type="AlphaFoldDB" id="A0A1N6YDH3"/>
<evidence type="ECO:0000256" key="13">
    <source>
        <dbReference type="ARBA" id="ARBA00023211"/>
    </source>
</evidence>
<organism evidence="19 20">
    <name type="scientific">Micromonospora avicenniae</name>
    <dbReference type="NCBI Taxonomy" id="1198245"/>
    <lineage>
        <taxon>Bacteria</taxon>
        <taxon>Bacillati</taxon>
        <taxon>Actinomycetota</taxon>
        <taxon>Actinomycetes</taxon>
        <taxon>Micromonosporales</taxon>
        <taxon>Micromonosporaceae</taxon>
        <taxon>Micromonospora</taxon>
    </lineage>
</organism>
<keyword evidence="8 14" id="KW-0963">Cytoplasm</keyword>
<dbReference type="RefSeq" id="WP_076470523.1">
    <property type="nucleotide sequence ID" value="NZ_FTNF01000006.1"/>
</dbReference>
<keyword evidence="9 14" id="KW-0540">Nuclease</keyword>
<dbReference type="GO" id="GO:0006298">
    <property type="term" value="P:mismatch repair"/>
    <property type="evidence" value="ECO:0007669"/>
    <property type="project" value="TreeGrafter"/>
</dbReference>
<dbReference type="GO" id="GO:0004523">
    <property type="term" value="F:RNA-DNA hybrid ribonuclease activity"/>
    <property type="evidence" value="ECO:0007669"/>
    <property type="project" value="UniProtKB-UniRule"/>
</dbReference>
<keyword evidence="10 14" id="KW-0479">Metal-binding</keyword>
<dbReference type="InterPro" id="IPR024567">
    <property type="entry name" value="RNase_HII/HIII_dom"/>
</dbReference>
<dbReference type="NCBIfam" id="NF000598">
    <property type="entry name" value="PRK00015.2-2"/>
    <property type="match status" value="1"/>
</dbReference>
<evidence type="ECO:0000313" key="20">
    <source>
        <dbReference type="Proteomes" id="UP000186004"/>
    </source>
</evidence>
<sequence>MLTPPRTIVRREAGLYALERALQRRGFQHVAGADEAGRGACAGPLVAAAAILPEGRRGEIEGLADSKLLTPASRERVYDEVVARALAYAVVIIPAEEVDARGLHVCNVAAMRRALASLTTRPEYVLTDGFGVDGLDVPGLAVWKGDRVAACVAAASVLAKVTRDRIMVELGGTYPAYGFAEHKGYITPEHTAALREHGPCREHRFSYVNVASVSGRDGSPPRARRPVAAGRRAPTGEAPETLFGDGGGPLLGDGAVVFREAPRALLGDDSGAPSGEGPAALLDGADEPMERACPAGSTVGVALGERPRPSAPVGEDVVMEGGER</sequence>
<feature type="domain" description="RNase H type-2" evidence="18">
    <location>
        <begin position="28"/>
        <end position="222"/>
    </location>
</feature>
<keyword evidence="13 14" id="KW-0464">Manganese</keyword>
<feature type="region of interest" description="Disordered" evidence="17">
    <location>
        <begin position="212"/>
        <end position="246"/>
    </location>
</feature>
<dbReference type="InterPro" id="IPR012337">
    <property type="entry name" value="RNaseH-like_sf"/>
</dbReference>
<accession>A0A1N6YDH3</accession>
<evidence type="ECO:0000256" key="2">
    <source>
        <dbReference type="ARBA" id="ARBA00001946"/>
    </source>
</evidence>
<evidence type="ECO:0000256" key="7">
    <source>
        <dbReference type="ARBA" id="ARBA00019179"/>
    </source>
</evidence>
<feature type="binding site" evidence="14 15">
    <location>
        <position position="128"/>
    </location>
    <ligand>
        <name>a divalent metal cation</name>
        <dbReference type="ChEBI" id="CHEBI:60240"/>
    </ligand>
</feature>
<dbReference type="GO" id="GO:0030145">
    <property type="term" value="F:manganese ion binding"/>
    <property type="evidence" value="ECO:0007669"/>
    <property type="project" value="UniProtKB-UniRule"/>
</dbReference>
<feature type="region of interest" description="Disordered" evidence="17">
    <location>
        <begin position="265"/>
        <end position="324"/>
    </location>
</feature>
<dbReference type="CDD" id="cd07182">
    <property type="entry name" value="RNase_HII_bacteria_HII_like"/>
    <property type="match status" value="1"/>
</dbReference>
<dbReference type="PROSITE" id="PS51975">
    <property type="entry name" value="RNASE_H_2"/>
    <property type="match status" value="1"/>
</dbReference>
<evidence type="ECO:0000256" key="17">
    <source>
        <dbReference type="SAM" id="MobiDB-lite"/>
    </source>
</evidence>
<proteinExistence type="inferred from homology"/>
<comment type="cofactor">
    <cofactor evidence="2">
        <name>Mg(2+)</name>
        <dbReference type="ChEBI" id="CHEBI:18420"/>
    </cofactor>
</comment>
<evidence type="ECO:0000256" key="14">
    <source>
        <dbReference type="HAMAP-Rule" id="MF_00052"/>
    </source>
</evidence>
<evidence type="ECO:0000256" key="15">
    <source>
        <dbReference type="PROSITE-ProRule" id="PRU01319"/>
    </source>
</evidence>
<dbReference type="EC" id="3.1.26.4" evidence="6 14"/>
<keyword evidence="11 14" id="KW-0255">Endonuclease</keyword>
<dbReference type="Pfam" id="PF01351">
    <property type="entry name" value="RNase_HII"/>
    <property type="match status" value="1"/>
</dbReference>
<dbReference type="Gene3D" id="3.30.420.10">
    <property type="entry name" value="Ribonuclease H-like superfamily/Ribonuclease H"/>
    <property type="match status" value="1"/>
</dbReference>
<feature type="binding site" evidence="14 15">
    <location>
        <position position="34"/>
    </location>
    <ligand>
        <name>a divalent metal cation</name>
        <dbReference type="ChEBI" id="CHEBI:60240"/>
    </ligand>
</feature>
<dbReference type="Proteomes" id="UP000186004">
    <property type="component" value="Unassembled WGS sequence"/>
</dbReference>
<evidence type="ECO:0000256" key="11">
    <source>
        <dbReference type="ARBA" id="ARBA00022759"/>
    </source>
</evidence>
<protein>
    <recommendedName>
        <fullName evidence="7 14">Ribonuclease HII</fullName>
        <shortName evidence="14">RNase HII</shortName>
        <ecNumber evidence="6 14">3.1.26.4</ecNumber>
    </recommendedName>
</protein>
<name>A0A1N6YDH3_9ACTN</name>
<evidence type="ECO:0000256" key="5">
    <source>
        <dbReference type="ARBA" id="ARBA00007383"/>
    </source>
</evidence>
<comment type="similarity">
    <text evidence="5 14 16">Belongs to the RNase HII family.</text>
</comment>
<dbReference type="InterPro" id="IPR036397">
    <property type="entry name" value="RNaseH_sf"/>
</dbReference>
<dbReference type="GO" id="GO:0005737">
    <property type="term" value="C:cytoplasm"/>
    <property type="evidence" value="ECO:0007669"/>
    <property type="project" value="UniProtKB-SubCell"/>
</dbReference>
<keyword evidence="20" id="KW-1185">Reference proteome</keyword>
<evidence type="ECO:0000256" key="10">
    <source>
        <dbReference type="ARBA" id="ARBA00022723"/>
    </source>
</evidence>
<comment type="function">
    <text evidence="3 14 16">Endonuclease that specifically degrades the RNA of RNA-DNA hybrids.</text>
</comment>